<evidence type="ECO:0000313" key="4">
    <source>
        <dbReference type="Proteomes" id="UP001652642"/>
    </source>
</evidence>
<keyword evidence="1" id="KW-0479">Metal-binding</keyword>
<dbReference type="SUPFAM" id="SSF50630">
    <property type="entry name" value="Acid proteases"/>
    <property type="match status" value="1"/>
</dbReference>
<dbReference type="RefSeq" id="XP_072856144.1">
    <property type="nucleotide sequence ID" value="XM_073000043.1"/>
</dbReference>
<gene>
    <name evidence="5" type="primary">LOC140707305</name>
</gene>
<dbReference type="SMART" id="SM00343">
    <property type="entry name" value="ZnF_C2HC"/>
    <property type="match status" value="1"/>
</dbReference>
<dbReference type="PANTHER" id="PTHR46888">
    <property type="entry name" value="ZINC KNUCKLE DOMAINCONTAINING PROTEIN-RELATED"/>
    <property type="match status" value="1"/>
</dbReference>
<sequence length="491" mass="55413">MATGGSNTPRGPMSFSAIGRGRPANFEPMRPKPTRPITYDQRLFEPGTGLKEGKDGKPVCFDCGRPGHVRRQCPGLDCSWVGQNNEPVKLMGSEREGWEVVVLVNGHEKRALIDTGCSKTLVRQLEGTEGADEVSVRCIHGDSKKYATVWADVQIGSECRRMKVGIAPGLSREMLLGRDWEGASELLNKKEGLIGDCEISQIETDFGKEGSREQTRMWQQDDPTLQEVLKKAQPTGTIIQGQEGFELEEGLLYHVNREGEKQLVVPMKWRKDMLKGEGDARDDNKRTAHSSGGACEGVENKSVPSAEVKVEKEDEIKSQRDSGESKEEKGKETEEKEREVKIEVCLADEEWEESEVTVEGGYKNEEGVVWFSSVVEAYERKKREDRQRAFERVRYQGLLRDFPHLKEGGLLSDPPTVTESFLRKLVKEWNVIVAPRELEIQRERAWMTAEEHEGPDERGWYRHKCCGTICAMRSLPPPQKEPRGSCGIRRL</sequence>
<proteinExistence type="predicted"/>
<dbReference type="InterPro" id="IPR021109">
    <property type="entry name" value="Peptidase_aspartic_dom_sf"/>
</dbReference>
<keyword evidence="4" id="KW-1185">Reference proteome</keyword>
<dbReference type="CDD" id="cd00303">
    <property type="entry name" value="retropepsin_like"/>
    <property type="match status" value="1"/>
</dbReference>
<dbReference type="InterPro" id="IPR001878">
    <property type="entry name" value="Znf_CCHC"/>
</dbReference>
<evidence type="ECO:0000256" key="1">
    <source>
        <dbReference type="PROSITE-ProRule" id="PRU00047"/>
    </source>
</evidence>
<evidence type="ECO:0000259" key="3">
    <source>
        <dbReference type="PROSITE" id="PS50158"/>
    </source>
</evidence>
<dbReference type="PROSITE" id="PS50158">
    <property type="entry name" value="ZF_CCHC"/>
    <property type="match status" value="1"/>
</dbReference>
<feature type="compositionally biased region" description="Basic and acidic residues" evidence="2">
    <location>
        <begin position="308"/>
        <end position="338"/>
    </location>
</feature>
<accession>A0ABM5GER0</accession>
<evidence type="ECO:0000256" key="2">
    <source>
        <dbReference type="SAM" id="MobiDB-lite"/>
    </source>
</evidence>
<keyword evidence="1" id="KW-0862">Zinc</keyword>
<feature type="domain" description="CCHC-type" evidence="3">
    <location>
        <begin position="60"/>
        <end position="74"/>
    </location>
</feature>
<dbReference type="Gene3D" id="2.40.70.10">
    <property type="entry name" value="Acid Proteases"/>
    <property type="match status" value="1"/>
</dbReference>
<organism evidence="4 5">
    <name type="scientific">Pogona vitticeps</name>
    <name type="common">central bearded dragon</name>
    <dbReference type="NCBI Taxonomy" id="103695"/>
    <lineage>
        <taxon>Eukaryota</taxon>
        <taxon>Metazoa</taxon>
        <taxon>Chordata</taxon>
        <taxon>Craniata</taxon>
        <taxon>Vertebrata</taxon>
        <taxon>Euteleostomi</taxon>
        <taxon>Lepidosauria</taxon>
        <taxon>Squamata</taxon>
        <taxon>Bifurcata</taxon>
        <taxon>Unidentata</taxon>
        <taxon>Episquamata</taxon>
        <taxon>Toxicofera</taxon>
        <taxon>Iguania</taxon>
        <taxon>Acrodonta</taxon>
        <taxon>Agamidae</taxon>
        <taxon>Amphibolurinae</taxon>
        <taxon>Pogona</taxon>
    </lineage>
</organism>
<dbReference type="InterPro" id="IPR036875">
    <property type="entry name" value="Znf_CCHC_sf"/>
</dbReference>
<dbReference type="Pfam" id="PF13650">
    <property type="entry name" value="Asp_protease_2"/>
    <property type="match status" value="1"/>
</dbReference>
<dbReference type="Pfam" id="PF00098">
    <property type="entry name" value="zf-CCHC"/>
    <property type="match status" value="1"/>
</dbReference>
<reference evidence="5" key="1">
    <citation type="submission" date="2025-08" db="UniProtKB">
        <authorList>
            <consortium name="RefSeq"/>
        </authorList>
    </citation>
    <scope>IDENTIFICATION</scope>
</reference>
<keyword evidence="1" id="KW-0863">Zinc-finger</keyword>
<dbReference type="Proteomes" id="UP001652642">
    <property type="component" value="Chromosome 5"/>
</dbReference>
<dbReference type="GeneID" id="140707305"/>
<evidence type="ECO:0000313" key="5">
    <source>
        <dbReference type="RefSeq" id="XP_072856144.1"/>
    </source>
</evidence>
<feature type="region of interest" description="Disordered" evidence="2">
    <location>
        <begin position="275"/>
        <end position="338"/>
    </location>
</feature>
<name>A0ABM5GER0_9SAUR</name>
<protein>
    <recommendedName>
        <fullName evidence="3">CCHC-type domain-containing protein</fullName>
    </recommendedName>
</protein>
<dbReference type="PANTHER" id="PTHR46888:SF1">
    <property type="entry name" value="RIBONUCLEASE H"/>
    <property type="match status" value="1"/>
</dbReference>
<feature type="region of interest" description="Disordered" evidence="2">
    <location>
        <begin position="1"/>
        <end position="40"/>
    </location>
</feature>
<feature type="compositionally biased region" description="Basic and acidic residues" evidence="2">
    <location>
        <begin position="275"/>
        <end position="286"/>
    </location>
</feature>
<dbReference type="SUPFAM" id="SSF57756">
    <property type="entry name" value="Retrovirus zinc finger-like domains"/>
    <property type="match status" value="1"/>
</dbReference>